<name>A0A2S2D0W8_9PROT</name>
<geneLocation type="plasmid" evidence="2 3">
    <name>unnamed5</name>
</geneLocation>
<dbReference type="InterPro" id="IPR031807">
    <property type="entry name" value="HicB-like"/>
</dbReference>
<proteinExistence type="predicted"/>
<dbReference type="AlphaFoldDB" id="A0A2S2D0W8"/>
<dbReference type="EMBL" id="CP029360">
    <property type="protein sequence ID" value="AWK90335.1"/>
    <property type="molecule type" value="Genomic_DNA"/>
</dbReference>
<feature type="domain" description="HicB-like antitoxin of toxin-antitoxin system" evidence="1">
    <location>
        <begin position="3"/>
        <end position="63"/>
    </location>
</feature>
<dbReference type="KEGG" id="azz:DEW08_30430"/>
<dbReference type="OrthoDB" id="7357190at2"/>
<reference evidence="3" key="1">
    <citation type="submission" date="2018-05" db="EMBL/GenBank/DDBJ databases">
        <title>Azospirillum thermophila sp. nov., a novel isolated from hot spring.</title>
        <authorList>
            <person name="Zhao Z."/>
        </authorList>
    </citation>
    <scope>NUCLEOTIDE SEQUENCE [LARGE SCALE GENOMIC DNA]</scope>
    <source>
        <strain evidence="3">CFH 70021</strain>
        <plasmid evidence="3">unnamed5</plasmid>
    </source>
</reference>
<protein>
    <submittedName>
        <fullName evidence="2">HicB family protein</fullName>
    </submittedName>
</protein>
<keyword evidence="3" id="KW-1185">Reference proteome</keyword>
<dbReference type="InterPro" id="IPR035069">
    <property type="entry name" value="TTHA1013/TTHA0281-like"/>
</dbReference>
<accession>A0A2S2D0W8</accession>
<dbReference type="Proteomes" id="UP000245629">
    <property type="component" value="Plasmid unnamed5"/>
</dbReference>
<dbReference type="RefSeq" id="WP_109334549.1">
    <property type="nucleotide sequence ID" value="NZ_CP029360.1"/>
</dbReference>
<gene>
    <name evidence="2" type="ORF">DEW08_30430</name>
</gene>
<evidence type="ECO:0000259" key="1">
    <source>
        <dbReference type="Pfam" id="PF15919"/>
    </source>
</evidence>
<dbReference type="Gene3D" id="3.30.160.250">
    <property type="match status" value="1"/>
</dbReference>
<sequence length="139" mass="15357">MIYPIVFDEEGGTVIASVPDLPGTHDEGATREEAAERVRQAALAMIQSLIDDREAVPDPSPADGRPVIVLPSQAWTKVLLHRALRDRGWRKADLARAIGADQKAVNRLFSLFHASRWDQVDEAFRALGKTFMPDVRDAA</sequence>
<keyword evidence="2" id="KW-0614">Plasmid</keyword>
<dbReference type="SUPFAM" id="SSF143100">
    <property type="entry name" value="TTHA1013/TTHA0281-like"/>
    <property type="match status" value="1"/>
</dbReference>
<evidence type="ECO:0000313" key="2">
    <source>
        <dbReference type="EMBL" id="AWK90335.1"/>
    </source>
</evidence>
<dbReference type="Pfam" id="PF15919">
    <property type="entry name" value="HicB_lk_antitox"/>
    <property type="match status" value="1"/>
</dbReference>
<organism evidence="2 3">
    <name type="scientific">Azospirillum thermophilum</name>
    <dbReference type="NCBI Taxonomy" id="2202148"/>
    <lineage>
        <taxon>Bacteria</taxon>
        <taxon>Pseudomonadati</taxon>
        <taxon>Pseudomonadota</taxon>
        <taxon>Alphaproteobacteria</taxon>
        <taxon>Rhodospirillales</taxon>
        <taxon>Azospirillaceae</taxon>
        <taxon>Azospirillum</taxon>
    </lineage>
</organism>
<evidence type="ECO:0000313" key="3">
    <source>
        <dbReference type="Proteomes" id="UP000245629"/>
    </source>
</evidence>